<evidence type="ECO:0000313" key="5">
    <source>
        <dbReference type="EMBL" id="MBO9202525.1"/>
    </source>
</evidence>
<comment type="similarity">
    <text evidence="1">Belongs to the CRISPR-associated protein Cas6/Cse3/CasE family.</text>
</comment>
<sequence>MRLYLQVTRNNKLIPFNYQSYLTGAIHKWLGRNEHHGALSLYSFSWFENATLKNNSGIMLNDNSFFFISAFEENLIKQIINGILKDPSLCFGSEVAEIQISNTPDFSSKEMFFTGSPVFIKRRFDNKEKHITYDDTQCNDYLTETLQKKLKAAYLPFENIKVSFDTSYSLRKTKVIKYKEISNRVNICPVIIEGSPEQIAFAWNVGIGNSTGIGFGAIK</sequence>
<dbReference type="Proteomes" id="UP000677244">
    <property type="component" value="Unassembled WGS sequence"/>
</dbReference>
<dbReference type="EMBL" id="JAGHKO010000004">
    <property type="protein sequence ID" value="MBO9202525.1"/>
    <property type="molecule type" value="Genomic_DNA"/>
</dbReference>
<dbReference type="NCBIfam" id="TIGR01877">
    <property type="entry name" value="cas_cas6"/>
    <property type="match status" value="1"/>
</dbReference>
<gene>
    <name evidence="5" type="primary">cas6</name>
    <name evidence="5" type="ORF">J7I42_19715</name>
</gene>
<name>A0ABS3YYM8_9BACT</name>
<organism evidence="5 6">
    <name type="scientific">Niastella soli</name>
    <dbReference type="NCBI Taxonomy" id="2821487"/>
    <lineage>
        <taxon>Bacteria</taxon>
        <taxon>Pseudomonadati</taxon>
        <taxon>Bacteroidota</taxon>
        <taxon>Chitinophagia</taxon>
        <taxon>Chitinophagales</taxon>
        <taxon>Chitinophagaceae</taxon>
        <taxon>Niastella</taxon>
    </lineage>
</organism>
<dbReference type="CDD" id="cd21140">
    <property type="entry name" value="Cas6_I-like"/>
    <property type="match status" value="1"/>
</dbReference>
<protein>
    <submittedName>
        <fullName evidence="5">CRISPR-associated endoribonuclease Cas6</fullName>
    </submittedName>
</protein>
<dbReference type="Gene3D" id="3.30.70.1890">
    <property type="match status" value="1"/>
</dbReference>
<dbReference type="InterPro" id="IPR049435">
    <property type="entry name" value="Cas_Cas6_C"/>
</dbReference>
<keyword evidence="6" id="KW-1185">Reference proteome</keyword>
<dbReference type="PANTHER" id="PTHR36984:SF1">
    <property type="entry name" value="CRISPR-ASSOCIATED ENDORIBONUCLEASE CAS6 1"/>
    <property type="match status" value="1"/>
</dbReference>
<proteinExistence type="inferred from homology"/>
<dbReference type="InterPro" id="IPR045747">
    <property type="entry name" value="CRISPR-assoc_prot_Cas6_N_sf"/>
</dbReference>
<dbReference type="RefSeq" id="WP_209140570.1">
    <property type="nucleotide sequence ID" value="NZ_JAGHKO010000004.1"/>
</dbReference>
<dbReference type="PANTHER" id="PTHR36984">
    <property type="entry name" value="CRISPR-ASSOCIATED ENDORIBONUCLEASE CAS6 1"/>
    <property type="match status" value="1"/>
</dbReference>
<evidence type="ECO:0000256" key="3">
    <source>
        <dbReference type="ARBA" id="ARBA00023118"/>
    </source>
</evidence>
<comment type="caution">
    <text evidence="5">The sequence shown here is derived from an EMBL/GenBank/DDBJ whole genome shotgun (WGS) entry which is preliminary data.</text>
</comment>
<evidence type="ECO:0000256" key="2">
    <source>
        <dbReference type="ARBA" id="ARBA00022884"/>
    </source>
</evidence>
<evidence type="ECO:0000313" key="6">
    <source>
        <dbReference type="Proteomes" id="UP000677244"/>
    </source>
</evidence>
<dbReference type="Pfam" id="PF01881">
    <property type="entry name" value="Cas_Cas6_C"/>
    <property type="match status" value="1"/>
</dbReference>
<keyword evidence="3" id="KW-0051">Antiviral defense</keyword>
<dbReference type="InterPro" id="IPR010156">
    <property type="entry name" value="CRISPR-assoc_prot_Cas6"/>
</dbReference>
<evidence type="ECO:0000256" key="1">
    <source>
        <dbReference type="ARBA" id="ARBA00005937"/>
    </source>
</evidence>
<keyword evidence="2" id="KW-0694">RNA-binding</keyword>
<dbReference type="Gene3D" id="3.30.70.1900">
    <property type="match status" value="1"/>
</dbReference>
<accession>A0ABS3YYM8</accession>
<feature type="domain" description="CRISPR associated protein Cas6 C-terminal" evidence="4">
    <location>
        <begin position="103"/>
        <end position="218"/>
    </location>
</feature>
<evidence type="ECO:0000259" key="4">
    <source>
        <dbReference type="Pfam" id="PF01881"/>
    </source>
</evidence>
<reference evidence="5 6" key="1">
    <citation type="submission" date="2021-03" db="EMBL/GenBank/DDBJ databases">
        <title>Assistant Professor.</title>
        <authorList>
            <person name="Huq M.A."/>
        </authorList>
    </citation>
    <scope>NUCLEOTIDE SEQUENCE [LARGE SCALE GENOMIC DNA]</scope>
    <source>
        <strain evidence="5 6">MAH-29</strain>
    </source>
</reference>